<dbReference type="GO" id="GO:0070545">
    <property type="term" value="C:PeBoW complex"/>
    <property type="evidence" value="ECO:0007669"/>
    <property type="project" value="TreeGrafter"/>
</dbReference>
<dbReference type="FunFam" id="2.130.10.10:FF:000061">
    <property type="entry name" value="Ribosome biogenesis protein BOP1 homolog"/>
    <property type="match status" value="1"/>
</dbReference>
<keyword evidence="11" id="KW-1185">Reference proteome</keyword>
<dbReference type="OrthoDB" id="5571054at2759"/>
<dbReference type="SUPFAM" id="SSF50978">
    <property type="entry name" value="WD40 repeat-like"/>
    <property type="match status" value="1"/>
</dbReference>
<dbReference type="AlphaFoldDB" id="A0A4U0XAQ1"/>
<comment type="similarity">
    <text evidence="6">Belongs to the WD repeat BOP1/ERB1 family.</text>
</comment>
<dbReference type="PROSITE" id="PS50082">
    <property type="entry name" value="WD_REPEATS_2"/>
    <property type="match status" value="1"/>
</dbReference>
<dbReference type="InterPro" id="IPR001680">
    <property type="entry name" value="WD40_rpt"/>
</dbReference>
<dbReference type="Pfam" id="PF08145">
    <property type="entry name" value="BOP1NT"/>
    <property type="match status" value="1"/>
</dbReference>
<dbReference type="GO" id="GO:0005654">
    <property type="term" value="C:nucleoplasm"/>
    <property type="evidence" value="ECO:0007669"/>
    <property type="project" value="UniProtKB-SubCell"/>
</dbReference>
<keyword evidence="1 6" id="KW-0690">Ribosome biogenesis</keyword>
<comment type="caution">
    <text evidence="10">The sequence shown here is derived from an EMBL/GenBank/DDBJ whole genome shotgun (WGS) entry which is preliminary data.</text>
</comment>
<accession>A0A4U0XAQ1</accession>
<evidence type="ECO:0000256" key="1">
    <source>
        <dbReference type="ARBA" id="ARBA00022517"/>
    </source>
</evidence>
<feature type="region of interest" description="Disordered" evidence="8">
    <location>
        <begin position="338"/>
        <end position="395"/>
    </location>
</feature>
<evidence type="ECO:0000256" key="8">
    <source>
        <dbReference type="SAM" id="MobiDB-lite"/>
    </source>
</evidence>
<dbReference type="EMBL" id="NAJN01000409">
    <property type="protein sequence ID" value="TKA73754.1"/>
    <property type="molecule type" value="Genomic_DNA"/>
</dbReference>
<evidence type="ECO:0000256" key="6">
    <source>
        <dbReference type="HAMAP-Rule" id="MF_03027"/>
    </source>
</evidence>
<evidence type="ECO:0000256" key="4">
    <source>
        <dbReference type="ARBA" id="ARBA00022737"/>
    </source>
</evidence>
<reference evidence="10 11" key="1">
    <citation type="submission" date="2017-03" db="EMBL/GenBank/DDBJ databases">
        <title>Genomes of endolithic fungi from Antarctica.</title>
        <authorList>
            <person name="Coleine C."/>
            <person name="Masonjones S."/>
            <person name="Stajich J.E."/>
        </authorList>
    </citation>
    <scope>NUCLEOTIDE SEQUENCE [LARGE SCALE GENOMIC DNA]</scope>
    <source>
        <strain evidence="10 11">CCFEE 5187</strain>
    </source>
</reference>
<dbReference type="PANTHER" id="PTHR17605">
    <property type="entry name" value="RIBOSOME BIOGENESIS PROTEIN BOP1 BLOCK OF PROLIFERATION 1 PROTEIN"/>
    <property type="match status" value="1"/>
</dbReference>
<evidence type="ECO:0000313" key="10">
    <source>
        <dbReference type="EMBL" id="TKA73754.1"/>
    </source>
</evidence>
<dbReference type="InterPro" id="IPR015943">
    <property type="entry name" value="WD40/YVTN_repeat-like_dom_sf"/>
</dbReference>
<dbReference type="Pfam" id="PF00400">
    <property type="entry name" value="WD40"/>
    <property type="match status" value="3"/>
</dbReference>
<keyword evidence="5 6" id="KW-0539">Nucleus</keyword>
<evidence type="ECO:0000256" key="5">
    <source>
        <dbReference type="ARBA" id="ARBA00023242"/>
    </source>
</evidence>
<dbReference type="GO" id="GO:0000463">
    <property type="term" value="P:maturation of LSU-rRNA from tricistronic rRNA transcript (SSU-rRNA, 5.8S rRNA, LSU-rRNA)"/>
    <property type="evidence" value="ECO:0007669"/>
    <property type="project" value="UniProtKB-UniRule"/>
</dbReference>
<dbReference type="GO" id="GO:0043021">
    <property type="term" value="F:ribonucleoprotein complex binding"/>
    <property type="evidence" value="ECO:0007669"/>
    <property type="project" value="UniProtKB-UniRule"/>
</dbReference>
<feature type="compositionally biased region" description="Pro residues" evidence="8">
    <location>
        <begin position="352"/>
        <end position="369"/>
    </location>
</feature>
<dbReference type="InterPro" id="IPR019775">
    <property type="entry name" value="WD40_repeat_CS"/>
</dbReference>
<dbReference type="GO" id="GO:0030687">
    <property type="term" value="C:preribosome, large subunit precursor"/>
    <property type="evidence" value="ECO:0007669"/>
    <property type="project" value="UniProtKB-UniRule"/>
</dbReference>
<evidence type="ECO:0000313" key="11">
    <source>
        <dbReference type="Proteomes" id="UP000308768"/>
    </source>
</evidence>
<gene>
    <name evidence="6" type="primary">ERB1</name>
    <name evidence="10" type="ORF">B0A49_05092</name>
</gene>
<comment type="subcellular location">
    <subcellularLocation>
        <location evidence="6">Nucleus</location>
        <location evidence="6">Nucleolus</location>
    </subcellularLocation>
    <subcellularLocation>
        <location evidence="6">Nucleus</location>
        <location evidence="6">Nucleoplasm</location>
    </subcellularLocation>
</comment>
<evidence type="ECO:0000256" key="2">
    <source>
        <dbReference type="ARBA" id="ARBA00022552"/>
    </source>
</evidence>
<dbReference type="InterPro" id="IPR012953">
    <property type="entry name" value="BOP1_N_dom"/>
</dbReference>
<dbReference type="HAMAP" id="MF_03027">
    <property type="entry name" value="BOP1"/>
    <property type="match status" value="1"/>
</dbReference>
<feature type="region of interest" description="Disordered" evidence="8">
    <location>
        <begin position="1"/>
        <end position="159"/>
    </location>
</feature>
<feature type="domain" description="BOP1 N-terminal" evidence="9">
    <location>
        <begin position="191"/>
        <end position="451"/>
    </location>
</feature>
<feature type="region of interest" description="Disordered" evidence="8">
    <location>
        <begin position="559"/>
        <end position="581"/>
    </location>
</feature>
<proteinExistence type="inferred from homology"/>
<name>A0A4U0XAQ1_9PEZI</name>
<feature type="compositionally biased region" description="Basic and acidic residues" evidence="8">
    <location>
        <begin position="86"/>
        <end position="95"/>
    </location>
</feature>
<dbReference type="Gene3D" id="2.130.10.10">
    <property type="entry name" value="YVTN repeat-like/Quinoprotein amine dehydrogenase"/>
    <property type="match status" value="1"/>
</dbReference>
<sequence>MASQTQGRKRKAVTRDVPEPEEYQSDDGLQNGLDGLLSHSEDESEESARGDDSDLEDENDEEGEEEAEDEEELDSDEIPSADEEENIRNQIRDLKPTGSVNRPASTKRPNDVLRKVNGNATYTVDRDGLADLSLEEEPDSSEELGSKYTVSQDANGNPRFVYKDIDPVYDSDDSDAPTHANTIGNIPLSFYDSYPHIGYDINGKKISRPAKGEALDALLDSIEIPKGWTGLTDPATGKPLELSREELEVLKKITRNEVPEEGYDPYPDMVEYFTGIEEVMPLSAAPEPKRRFIPSKHEAKRVMKIVKAIREGRIKPYKPPSEEEREDPDVKRYDIWADEAPRPDHPMNIPAPKLPPPGYEESYHPPPEYLPDKEEKTAWQQADEEDREKEYLPTDHDALRKVPGYDKFVKEKFERCLDLYLAPRVRRSKLNIDPESLLPKLPSPDELRPFPTTCATIYSGHEGRVRSLAIDPSGKYLASGGDDGTVRVWELLTGRQLWSVKLDTEEAVDVVRWRPGLDAFILSATAGESIYLIIPLALVTPELEQSSRDVLDAGFGYAASNPSSSTSSTTTSAVGTKKEPPAKWARSGARLEAQGVFLKATVRSAIKVLAWHRRGDYFTTVSPRGQSSAIAIHTLSKHLTQLPFRRLKGLPQAALFHPSKPVFFVATQRAVRSYDLAKQELLKILQPGARWISSLDVHPGGDNLLVGSYDRRLLWHDLDLSALPYKTLRYHRKAIRAVRFHQGGLPLFADASDDGTVQVFHGKVVGDLMENATIVPLKVLRGHRVDAGGLGVLGLDWHPKEPWCVSAGADGVCRLWC</sequence>
<organism evidence="10 11">
    <name type="scientific">Cryomyces minteri</name>
    <dbReference type="NCBI Taxonomy" id="331657"/>
    <lineage>
        <taxon>Eukaryota</taxon>
        <taxon>Fungi</taxon>
        <taxon>Dikarya</taxon>
        <taxon>Ascomycota</taxon>
        <taxon>Pezizomycotina</taxon>
        <taxon>Dothideomycetes</taxon>
        <taxon>Dothideomycetes incertae sedis</taxon>
        <taxon>Cryomyces</taxon>
    </lineage>
</organism>
<dbReference type="InterPro" id="IPR036322">
    <property type="entry name" value="WD40_repeat_dom_sf"/>
</dbReference>
<comment type="function">
    <text evidence="6">Component of the NOP7 complex, which is required for maturation of the 25S and 5.8S ribosomal RNAs and formation of the 60S ribosome.</text>
</comment>
<evidence type="ECO:0000259" key="9">
    <source>
        <dbReference type="SMART" id="SM01035"/>
    </source>
</evidence>
<dbReference type="PANTHER" id="PTHR17605:SF0">
    <property type="entry name" value="RIBOSOME BIOGENESIS PROTEIN BOP1"/>
    <property type="match status" value="1"/>
</dbReference>
<keyword evidence="3 7" id="KW-0853">WD repeat</keyword>
<dbReference type="PROSITE" id="PS00678">
    <property type="entry name" value="WD_REPEATS_1"/>
    <property type="match status" value="1"/>
</dbReference>
<feature type="compositionally biased region" description="Low complexity" evidence="8">
    <location>
        <begin position="26"/>
        <end position="38"/>
    </location>
</feature>
<evidence type="ECO:0000256" key="7">
    <source>
        <dbReference type="PROSITE-ProRule" id="PRU00221"/>
    </source>
</evidence>
<dbReference type="GO" id="GO:0000466">
    <property type="term" value="P:maturation of 5.8S rRNA from tricistronic rRNA transcript (SSU-rRNA, 5.8S rRNA, LSU-rRNA)"/>
    <property type="evidence" value="ECO:0007669"/>
    <property type="project" value="UniProtKB-UniRule"/>
</dbReference>
<dbReference type="SMART" id="SM00320">
    <property type="entry name" value="WD40"/>
    <property type="match status" value="4"/>
</dbReference>
<protein>
    <recommendedName>
        <fullName evidence="6">Ribosome biogenesis protein ERB1</fullName>
    </recommendedName>
    <alternativeName>
        <fullName evidence="6">Eukaryotic ribosome biogenesis protein 1</fullName>
    </alternativeName>
</protein>
<dbReference type="InterPro" id="IPR028598">
    <property type="entry name" value="BOP1/Erb1"/>
</dbReference>
<feature type="compositionally biased region" description="Acidic residues" evidence="8">
    <location>
        <begin position="53"/>
        <end position="85"/>
    </location>
</feature>
<evidence type="ECO:0000256" key="3">
    <source>
        <dbReference type="ARBA" id="ARBA00022574"/>
    </source>
</evidence>
<dbReference type="PROSITE" id="PS50294">
    <property type="entry name" value="WD_REPEATS_REGION"/>
    <property type="match status" value="1"/>
</dbReference>
<dbReference type="SMART" id="SM01035">
    <property type="entry name" value="BOP1NT"/>
    <property type="match status" value="1"/>
</dbReference>
<comment type="subunit">
    <text evidence="6">Component of the NOP7 complex, composed of ERB1, NOP7 and YTM1. Within the NOP7 complex ERB1 appears to interact directly with NOP7 and YTM1. The NOP7 complex also associates with the 66S pre-ribosome.</text>
</comment>
<feature type="repeat" description="WD" evidence="7">
    <location>
        <begin position="458"/>
        <end position="499"/>
    </location>
</feature>
<keyword evidence="4" id="KW-0677">Repeat</keyword>
<feature type="compositionally biased region" description="Acidic residues" evidence="8">
    <location>
        <begin position="133"/>
        <end position="142"/>
    </location>
</feature>
<dbReference type="Proteomes" id="UP000308768">
    <property type="component" value="Unassembled WGS sequence"/>
</dbReference>
<feature type="compositionally biased region" description="Low complexity" evidence="8">
    <location>
        <begin position="563"/>
        <end position="572"/>
    </location>
</feature>
<keyword evidence="2 6" id="KW-0698">rRNA processing</keyword>
<dbReference type="STRING" id="331657.A0A4U0XAQ1"/>